<evidence type="ECO:0000256" key="1">
    <source>
        <dbReference type="ARBA" id="ARBA00000085"/>
    </source>
</evidence>
<dbReference type="GO" id="GO:0005524">
    <property type="term" value="F:ATP binding"/>
    <property type="evidence" value="ECO:0007669"/>
    <property type="project" value="UniProtKB-KW"/>
</dbReference>
<keyword evidence="3" id="KW-0597">Phosphoprotein</keyword>
<evidence type="ECO:0000256" key="8">
    <source>
        <dbReference type="ARBA" id="ARBA00023012"/>
    </source>
</evidence>
<dbReference type="Pfam" id="PF02518">
    <property type="entry name" value="HATPase_c"/>
    <property type="match status" value="1"/>
</dbReference>
<keyword evidence="12" id="KW-1185">Reference proteome</keyword>
<dbReference type="GeneID" id="49385069"/>
<dbReference type="PANTHER" id="PTHR24421">
    <property type="entry name" value="NITRATE/NITRITE SENSOR PROTEIN NARX-RELATED"/>
    <property type="match status" value="1"/>
</dbReference>
<evidence type="ECO:0000256" key="4">
    <source>
        <dbReference type="ARBA" id="ARBA00022679"/>
    </source>
</evidence>
<organism evidence="11 12">
    <name type="scientific">Streptomyces lavendulae subsp. lavendulae</name>
    <dbReference type="NCBI Taxonomy" id="58340"/>
    <lineage>
        <taxon>Bacteria</taxon>
        <taxon>Bacillati</taxon>
        <taxon>Actinomycetota</taxon>
        <taxon>Actinomycetes</taxon>
        <taxon>Kitasatosporales</taxon>
        <taxon>Streptomycetaceae</taxon>
        <taxon>Streptomyces</taxon>
    </lineage>
</organism>
<keyword evidence="8" id="KW-0902">Two-component regulatory system</keyword>
<dbReference type="AlphaFoldDB" id="A0A2K8PID1"/>
<evidence type="ECO:0000313" key="11">
    <source>
        <dbReference type="EMBL" id="ATZ25860.1"/>
    </source>
</evidence>
<name>A0A2K8PID1_STRLA</name>
<dbReference type="SUPFAM" id="SSF55874">
    <property type="entry name" value="ATPase domain of HSP90 chaperone/DNA topoisomerase II/histidine kinase"/>
    <property type="match status" value="1"/>
</dbReference>
<evidence type="ECO:0000259" key="10">
    <source>
        <dbReference type="Pfam" id="PF07730"/>
    </source>
</evidence>
<dbReference type="RefSeq" id="WP_051840650.1">
    <property type="nucleotide sequence ID" value="NZ_CP024985.1"/>
</dbReference>
<dbReference type="GO" id="GO:0016020">
    <property type="term" value="C:membrane"/>
    <property type="evidence" value="ECO:0007669"/>
    <property type="project" value="InterPro"/>
</dbReference>
<dbReference type="InterPro" id="IPR003594">
    <property type="entry name" value="HATPase_dom"/>
</dbReference>
<dbReference type="Pfam" id="PF07730">
    <property type="entry name" value="HisKA_3"/>
    <property type="match status" value="1"/>
</dbReference>
<dbReference type="OrthoDB" id="227596at2"/>
<feature type="domain" description="Histidine kinase/HSP90-like ATPase" evidence="9">
    <location>
        <begin position="302"/>
        <end position="393"/>
    </location>
</feature>
<sequence length="537" mass="56255">MRDRSYRVVADLTLIAVAGATGWVLFGWVDSWGVAAGLFGGSAAPVAVAGCAVSAVLIRRRAPSVAVVVVAGLVGVDPLTGGALAIVAYAAGLRWSSLPRRLALSAACLAVPTAVTAVIAAEGPLPLLRYSVMVVLVTGVVCGVLPGLVGALVGQRERLVRALRERSSSLEQAHRSAEEQSRLRERSRIAGEMHDLLGHRLSLVALHSGGLEMASEGRHPEMHQTAVLVHSSAREAMQELRGVLGVLRAGDPTAEKSEPLTDVTGTRADVDALVADSRAAGIAVHLDWAGDDLTEAAPSARRAVHRVIREALTNVHKHAAASAVEVVVRRDTRQVWVEVRNGPRPADRPARPLPGSDLGLVGLDERLRLLGSTLRAEHTPDGGFAVGACIPLDARANLAAGVAQRPQLGGRRAAQAATSRWLTRGATAAALGLGLVGIVSLQFATLAFVPYPVEDGLPESSQSGVSHDEFVREFGPSDPLAEATVREQEPVRPAGTTCDYHVGAGELPSPTAVVHRYCFSSGRLVEVVELAVDRTAQ</sequence>
<dbReference type="GO" id="GO:0046983">
    <property type="term" value="F:protein dimerization activity"/>
    <property type="evidence" value="ECO:0007669"/>
    <property type="project" value="InterPro"/>
</dbReference>
<dbReference type="Proteomes" id="UP000231791">
    <property type="component" value="Chromosome"/>
</dbReference>
<gene>
    <name evidence="11" type="primary">narX1</name>
    <name evidence="11" type="ORF">SLAV_20180</name>
</gene>
<keyword evidence="6" id="KW-0418">Kinase</keyword>
<reference evidence="11 12" key="1">
    <citation type="submission" date="2017-11" db="EMBL/GenBank/DDBJ databases">
        <title>Complete genome sequence of Streptomyces lavendulae subsp. lavendulae CCM 3239 (formerly 'Streptomyces aureofaciens CCM 3239'), the producer of the angucycline-type antibiotic auricin.</title>
        <authorList>
            <person name="Busche T."/>
            <person name="Novakova R."/>
            <person name="Al'Dilaimi A."/>
            <person name="Homerova D."/>
            <person name="Feckova L."/>
            <person name="Rezuchova B."/>
            <person name="Mingyar E."/>
            <person name="Csolleiova D."/>
            <person name="Bekeova C."/>
            <person name="Winkler A."/>
            <person name="Sevcikova B."/>
            <person name="Kalinowski J."/>
            <person name="Kormanec J."/>
            <person name="Ruckert C."/>
        </authorList>
    </citation>
    <scope>NUCLEOTIDE SEQUENCE [LARGE SCALE GENOMIC DNA]</scope>
    <source>
        <strain evidence="11 12">CCM 3239</strain>
    </source>
</reference>
<dbReference type="EMBL" id="CP024985">
    <property type="protein sequence ID" value="ATZ25860.1"/>
    <property type="molecule type" value="Genomic_DNA"/>
</dbReference>
<evidence type="ECO:0000259" key="9">
    <source>
        <dbReference type="Pfam" id="PF02518"/>
    </source>
</evidence>
<proteinExistence type="predicted"/>
<comment type="catalytic activity">
    <reaction evidence="1">
        <text>ATP + protein L-histidine = ADP + protein N-phospho-L-histidine.</text>
        <dbReference type="EC" id="2.7.13.3"/>
    </reaction>
</comment>
<evidence type="ECO:0000256" key="5">
    <source>
        <dbReference type="ARBA" id="ARBA00022741"/>
    </source>
</evidence>
<evidence type="ECO:0000256" key="7">
    <source>
        <dbReference type="ARBA" id="ARBA00022840"/>
    </source>
</evidence>
<dbReference type="GO" id="GO:0000155">
    <property type="term" value="F:phosphorelay sensor kinase activity"/>
    <property type="evidence" value="ECO:0007669"/>
    <property type="project" value="InterPro"/>
</dbReference>
<dbReference type="InterPro" id="IPR011712">
    <property type="entry name" value="Sig_transdc_His_kin_sub3_dim/P"/>
</dbReference>
<dbReference type="PANTHER" id="PTHR24421:SF10">
    <property type="entry name" value="NITRATE_NITRITE SENSOR PROTEIN NARQ"/>
    <property type="match status" value="1"/>
</dbReference>
<dbReference type="InterPro" id="IPR050482">
    <property type="entry name" value="Sensor_HK_TwoCompSys"/>
</dbReference>
<evidence type="ECO:0000256" key="2">
    <source>
        <dbReference type="ARBA" id="ARBA00012438"/>
    </source>
</evidence>
<accession>A0A2K8PID1</accession>
<dbReference type="EC" id="2.7.13.3" evidence="2"/>
<dbReference type="InterPro" id="IPR036890">
    <property type="entry name" value="HATPase_C_sf"/>
</dbReference>
<dbReference type="KEGG" id="slx:SLAV_20180"/>
<dbReference type="Gene3D" id="1.20.5.1930">
    <property type="match status" value="1"/>
</dbReference>
<evidence type="ECO:0000313" key="12">
    <source>
        <dbReference type="Proteomes" id="UP000231791"/>
    </source>
</evidence>
<evidence type="ECO:0000256" key="6">
    <source>
        <dbReference type="ARBA" id="ARBA00022777"/>
    </source>
</evidence>
<dbReference type="Gene3D" id="3.30.565.10">
    <property type="entry name" value="Histidine kinase-like ATPase, C-terminal domain"/>
    <property type="match status" value="1"/>
</dbReference>
<evidence type="ECO:0000256" key="3">
    <source>
        <dbReference type="ARBA" id="ARBA00022553"/>
    </source>
</evidence>
<keyword evidence="4 11" id="KW-0808">Transferase</keyword>
<keyword evidence="7" id="KW-0067">ATP-binding</keyword>
<feature type="domain" description="Signal transduction histidine kinase subgroup 3 dimerisation and phosphoacceptor" evidence="10">
    <location>
        <begin position="185"/>
        <end position="250"/>
    </location>
</feature>
<protein>
    <recommendedName>
        <fullName evidence="2">histidine kinase</fullName>
        <ecNumber evidence="2">2.7.13.3</ecNumber>
    </recommendedName>
</protein>
<dbReference type="CDD" id="cd16917">
    <property type="entry name" value="HATPase_UhpB-NarQ-NarX-like"/>
    <property type="match status" value="1"/>
</dbReference>
<keyword evidence="5" id="KW-0547">Nucleotide-binding</keyword>